<keyword evidence="3" id="KW-1185">Reference proteome</keyword>
<dbReference type="EMBL" id="AWWV01013754">
    <property type="protein sequence ID" value="OMO60147.1"/>
    <property type="molecule type" value="Genomic_DNA"/>
</dbReference>
<proteinExistence type="predicted"/>
<dbReference type="AlphaFoldDB" id="A0A1R3GQ20"/>
<accession>A0A1R3GQ20</accession>
<dbReference type="Proteomes" id="UP000188268">
    <property type="component" value="Unassembled WGS sequence"/>
</dbReference>
<evidence type="ECO:0000313" key="3">
    <source>
        <dbReference type="Proteomes" id="UP000188268"/>
    </source>
</evidence>
<comment type="caution">
    <text evidence="2">The sequence shown here is derived from an EMBL/GenBank/DDBJ whole genome shotgun (WGS) entry which is preliminary data.</text>
</comment>
<evidence type="ECO:0000313" key="2">
    <source>
        <dbReference type="EMBL" id="OMO60147.1"/>
    </source>
</evidence>
<organism evidence="2 3">
    <name type="scientific">Corchorus capsularis</name>
    <name type="common">Jute</name>
    <dbReference type="NCBI Taxonomy" id="210143"/>
    <lineage>
        <taxon>Eukaryota</taxon>
        <taxon>Viridiplantae</taxon>
        <taxon>Streptophyta</taxon>
        <taxon>Embryophyta</taxon>
        <taxon>Tracheophyta</taxon>
        <taxon>Spermatophyta</taxon>
        <taxon>Magnoliopsida</taxon>
        <taxon>eudicotyledons</taxon>
        <taxon>Gunneridae</taxon>
        <taxon>Pentapetalae</taxon>
        <taxon>rosids</taxon>
        <taxon>malvids</taxon>
        <taxon>Malvales</taxon>
        <taxon>Malvaceae</taxon>
        <taxon>Grewioideae</taxon>
        <taxon>Apeibeae</taxon>
        <taxon>Corchorus</taxon>
    </lineage>
</organism>
<protein>
    <submittedName>
        <fullName evidence="2">Uncharacterized protein</fullName>
    </submittedName>
</protein>
<gene>
    <name evidence="2" type="ORF">CCACVL1_24371</name>
</gene>
<evidence type="ECO:0000256" key="1">
    <source>
        <dbReference type="SAM" id="MobiDB-lite"/>
    </source>
</evidence>
<sequence>MSAKDTSVYFDPTSCWPNPKPTNL</sequence>
<dbReference type="Gramene" id="OMO60147">
    <property type="protein sequence ID" value="OMO60147"/>
    <property type="gene ID" value="CCACVL1_24371"/>
</dbReference>
<reference evidence="2 3" key="1">
    <citation type="submission" date="2013-09" db="EMBL/GenBank/DDBJ databases">
        <title>Corchorus capsularis genome sequencing.</title>
        <authorList>
            <person name="Alam M."/>
            <person name="Haque M.S."/>
            <person name="Islam M.S."/>
            <person name="Emdad E.M."/>
            <person name="Islam M.M."/>
            <person name="Ahmed B."/>
            <person name="Halim A."/>
            <person name="Hossen Q.M.M."/>
            <person name="Hossain M.Z."/>
            <person name="Ahmed R."/>
            <person name="Khan M.M."/>
            <person name="Islam R."/>
            <person name="Rashid M.M."/>
            <person name="Khan S.A."/>
            <person name="Rahman M.S."/>
            <person name="Alam M."/>
        </authorList>
    </citation>
    <scope>NUCLEOTIDE SEQUENCE [LARGE SCALE GENOMIC DNA]</scope>
    <source>
        <strain evidence="3">cv. CVL-1</strain>
        <tissue evidence="2">Whole seedling</tissue>
    </source>
</reference>
<name>A0A1R3GQ20_COCAP</name>
<feature type="region of interest" description="Disordered" evidence="1">
    <location>
        <begin position="1"/>
        <end position="24"/>
    </location>
</feature>